<comment type="caution">
    <text evidence="5">The sequence shown here is derived from an EMBL/GenBank/DDBJ whole genome shotgun (WGS) entry which is preliminary data.</text>
</comment>
<keyword evidence="4" id="KW-0460">Magnesium</keyword>
<keyword evidence="6" id="KW-1185">Reference proteome</keyword>
<dbReference type="SFLD" id="SFLDG01129">
    <property type="entry name" value="C1.5:_HAD__Beta-PGM__Phosphata"/>
    <property type="match status" value="1"/>
</dbReference>
<dbReference type="Gene3D" id="3.40.50.1000">
    <property type="entry name" value="HAD superfamily/HAD-like"/>
    <property type="match status" value="1"/>
</dbReference>
<dbReference type="PRINTS" id="PR00413">
    <property type="entry name" value="HADHALOGNASE"/>
</dbReference>
<dbReference type="OrthoDB" id="9809962at2"/>
<evidence type="ECO:0000256" key="1">
    <source>
        <dbReference type="ARBA" id="ARBA00001946"/>
    </source>
</evidence>
<dbReference type="NCBIfam" id="TIGR01549">
    <property type="entry name" value="HAD-SF-IA-v1"/>
    <property type="match status" value="1"/>
</dbReference>
<dbReference type="Proteomes" id="UP000318521">
    <property type="component" value="Unassembled WGS sequence"/>
</dbReference>
<dbReference type="PANTHER" id="PTHR46470">
    <property type="entry name" value="N-ACYLNEURAMINATE-9-PHOSPHATASE"/>
    <property type="match status" value="1"/>
</dbReference>
<keyword evidence="2" id="KW-0479">Metal-binding</keyword>
<organism evidence="5 6">
    <name type="scientific">Alkalicoccobacillus porphyridii</name>
    <dbReference type="NCBI Taxonomy" id="2597270"/>
    <lineage>
        <taxon>Bacteria</taxon>
        <taxon>Bacillati</taxon>
        <taxon>Bacillota</taxon>
        <taxon>Bacilli</taxon>
        <taxon>Bacillales</taxon>
        <taxon>Bacillaceae</taxon>
        <taxon>Alkalicoccobacillus</taxon>
    </lineage>
</organism>
<dbReference type="InterPro" id="IPR036412">
    <property type="entry name" value="HAD-like_sf"/>
</dbReference>
<dbReference type="InterPro" id="IPR006439">
    <property type="entry name" value="HAD-SF_hydro_IA"/>
</dbReference>
<dbReference type="SUPFAM" id="SSF56784">
    <property type="entry name" value="HAD-like"/>
    <property type="match status" value="1"/>
</dbReference>
<dbReference type="AlphaFoldDB" id="A0A554A417"/>
<evidence type="ECO:0000313" key="5">
    <source>
        <dbReference type="EMBL" id="TSB48444.1"/>
    </source>
</evidence>
<dbReference type="GO" id="GO:0016791">
    <property type="term" value="F:phosphatase activity"/>
    <property type="evidence" value="ECO:0007669"/>
    <property type="project" value="TreeGrafter"/>
</dbReference>
<dbReference type="SFLD" id="SFLDS00003">
    <property type="entry name" value="Haloacid_Dehalogenase"/>
    <property type="match status" value="1"/>
</dbReference>
<dbReference type="InterPro" id="IPR023214">
    <property type="entry name" value="HAD_sf"/>
</dbReference>
<dbReference type="Gene3D" id="1.10.150.520">
    <property type="match status" value="1"/>
</dbReference>
<protein>
    <submittedName>
        <fullName evidence="5">HAD family hydrolase</fullName>
    </submittedName>
</protein>
<dbReference type="GO" id="GO:0046872">
    <property type="term" value="F:metal ion binding"/>
    <property type="evidence" value="ECO:0007669"/>
    <property type="project" value="UniProtKB-KW"/>
</dbReference>
<keyword evidence="3 5" id="KW-0378">Hydrolase</keyword>
<dbReference type="InterPro" id="IPR051400">
    <property type="entry name" value="HAD-like_hydrolase"/>
</dbReference>
<dbReference type="InterPro" id="IPR041492">
    <property type="entry name" value="HAD_2"/>
</dbReference>
<reference evidence="5 6" key="1">
    <citation type="submission" date="2019-07" db="EMBL/GenBank/DDBJ databases">
        <authorList>
            <person name="Park Y.J."/>
            <person name="Jeong S.E."/>
            <person name="Jung H.S."/>
        </authorList>
    </citation>
    <scope>NUCLEOTIDE SEQUENCE [LARGE SCALE GENOMIC DNA]</scope>
    <source>
        <strain evidence="6">P16(2019)</strain>
    </source>
</reference>
<sequence>MRNAILFDLDQTLLDKDLSLKQFARHQYDSFSLHDYTELEPFVIEFVKQHHQVQSKETVYGKLIDTFLMDRTLLSPLVAHLDQHFPAACIGIPGLIECLQTLKRNQYKIGIITNGRDSFQRENIKELGILHLVDNIVTSQDFGRKKPDLSIFLHGLGNLQATPQQAIFVGDSLTKDIVPSKTLGMKTILMGPAQVHPDIDTSCSDLYQVLSEIKILSK</sequence>
<evidence type="ECO:0000256" key="3">
    <source>
        <dbReference type="ARBA" id="ARBA00022801"/>
    </source>
</evidence>
<evidence type="ECO:0000256" key="4">
    <source>
        <dbReference type="ARBA" id="ARBA00022842"/>
    </source>
</evidence>
<dbReference type="EMBL" id="VLXZ01000001">
    <property type="protein sequence ID" value="TSB48444.1"/>
    <property type="molecule type" value="Genomic_DNA"/>
</dbReference>
<gene>
    <name evidence="5" type="ORF">FN960_02500</name>
</gene>
<dbReference type="Pfam" id="PF13419">
    <property type="entry name" value="HAD_2"/>
    <property type="match status" value="1"/>
</dbReference>
<comment type="cofactor">
    <cofactor evidence="1">
        <name>Mg(2+)</name>
        <dbReference type="ChEBI" id="CHEBI:18420"/>
    </cofactor>
</comment>
<evidence type="ECO:0000256" key="2">
    <source>
        <dbReference type="ARBA" id="ARBA00022723"/>
    </source>
</evidence>
<dbReference type="RefSeq" id="WP_143846788.1">
    <property type="nucleotide sequence ID" value="NZ_VLXZ01000001.1"/>
</dbReference>
<proteinExistence type="predicted"/>
<evidence type="ECO:0000313" key="6">
    <source>
        <dbReference type="Proteomes" id="UP000318521"/>
    </source>
</evidence>
<dbReference type="PANTHER" id="PTHR46470:SF2">
    <property type="entry name" value="GLYCERALDEHYDE 3-PHOSPHATE PHOSPHATASE"/>
    <property type="match status" value="1"/>
</dbReference>
<dbReference type="GO" id="GO:0044281">
    <property type="term" value="P:small molecule metabolic process"/>
    <property type="evidence" value="ECO:0007669"/>
    <property type="project" value="UniProtKB-ARBA"/>
</dbReference>
<accession>A0A554A417</accession>
<name>A0A554A417_9BACI</name>